<feature type="transmembrane region" description="Helical" evidence="7">
    <location>
        <begin position="311"/>
        <end position="336"/>
    </location>
</feature>
<evidence type="ECO:0000256" key="7">
    <source>
        <dbReference type="RuleBase" id="RU363032"/>
    </source>
</evidence>
<dbReference type="PROSITE" id="PS50928">
    <property type="entry name" value="ABC_TM1"/>
    <property type="match status" value="1"/>
</dbReference>
<feature type="transmembrane region" description="Helical" evidence="7">
    <location>
        <begin position="12"/>
        <end position="32"/>
    </location>
</feature>
<keyword evidence="5 7" id="KW-1133">Transmembrane helix</keyword>
<comment type="caution">
    <text evidence="9">The sequence shown here is derived from an EMBL/GenBank/DDBJ whole genome shotgun (WGS) entry which is preliminary data.</text>
</comment>
<keyword evidence="4 7" id="KW-0812">Transmembrane</keyword>
<evidence type="ECO:0000259" key="8">
    <source>
        <dbReference type="PROSITE" id="PS50928"/>
    </source>
</evidence>
<evidence type="ECO:0000256" key="2">
    <source>
        <dbReference type="ARBA" id="ARBA00022448"/>
    </source>
</evidence>
<comment type="similarity">
    <text evidence="7">Belongs to the binding-protein-dependent transport system permease family.</text>
</comment>
<evidence type="ECO:0000313" key="10">
    <source>
        <dbReference type="Proteomes" id="UP000278149"/>
    </source>
</evidence>
<evidence type="ECO:0000256" key="6">
    <source>
        <dbReference type="ARBA" id="ARBA00023136"/>
    </source>
</evidence>
<proteinExistence type="inferred from homology"/>
<dbReference type="PANTHER" id="PTHR43163:SF6">
    <property type="entry name" value="DIPEPTIDE TRANSPORT SYSTEM PERMEASE PROTEIN DPPB-RELATED"/>
    <property type="match status" value="1"/>
</dbReference>
<evidence type="ECO:0000256" key="1">
    <source>
        <dbReference type="ARBA" id="ARBA00004651"/>
    </source>
</evidence>
<dbReference type="Pfam" id="PF00528">
    <property type="entry name" value="BPD_transp_1"/>
    <property type="match status" value="1"/>
</dbReference>
<dbReference type="Gene3D" id="1.10.3720.10">
    <property type="entry name" value="MetI-like"/>
    <property type="match status" value="1"/>
</dbReference>
<dbReference type="GO" id="GO:0005886">
    <property type="term" value="C:plasma membrane"/>
    <property type="evidence" value="ECO:0007669"/>
    <property type="project" value="UniProtKB-SubCell"/>
</dbReference>
<dbReference type="CDD" id="cd06261">
    <property type="entry name" value="TM_PBP2"/>
    <property type="match status" value="1"/>
</dbReference>
<dbReference type="EMBL" id="RCOR01000018">
    <property type="protein sequence ID" value="RSN69494.1"/>
    <property type="molecule type" value="Genomic_DNA"/>
</dbReference>
<keyword evidence="2 7" id="KW-0813">Transport</keyword>
<dbReference type="InterPro" id="IPR035906">
    <property type="entry name" value="MetI-like_sf"/>
</dbReference>
<evidence type="ECO:0000256" key="3">
    <source>
        <dbReference type="ARBA" id="ARBA00022475"/>
    </source>
</evidence>
<dbReference type="AlphaFoldDB" id="A0A429G6V0"/>
<dbReference type="Pfam" id="PF19300">
    <property type="entry name" value="BPD_transp_1_N"/>
    <property type="match status" value="1"/>
</dbReference>
<comment type="subcellular location">
    <subcellularLocation>
        <location evidence="1 7">Cell membrane</location>
        <topology evidence="1 7">Multi-pass membrane protein</topology>
    </subcellularLocation>
</comment>
<keyword evidence="3" id="KW-1003">Cell membrane</keyword>
<organism evidence="9 10">
    <name type="scientific">Candidatus Korarchaeum cryptofilum</name>
    <dbReference type="NCBI Taxonomy" id="498846"/>
    <lineage>
        <taxon>Archaea</taxon>
        <taxon>Thermoproteota</taxon>
        <taxon>Candidatus Korarchaeia</taxon>
        <taxon>Candidatus Korarchaeales</taxon>
        <taxon>Candidatus Korarchaeaceae</taxon>
        <taxon>Candidatus Korarchaeum</taxon>
    </lineage>
</organism>
<dbReference type="Proteomes" id="UP000278149">
    <property type="component" value="Unassembled WGS sequence"/>
</dbReference>
<accession>A0A429G6V0</accession>
<feature type="domain" description="ABC transmembrane type-1" evidence="8">
    <location>
        <begin position="98"/>
        <end position="333"/>
    </location>
</feature>
<dbReference type="InterPro" id="IPR045621">
    <property type="entry name" value="BPD_transp_1_N"/>
</dbReference>
<evidence type="ECO:0000256" key="5">
    <source>
        <dbReference type="ARBA" id="ARBA00022989"/>
    </source>
</evidence>
<sequence>MRLVTYIIRRLLLMIPTLLGVSILVFIISLAFTPEQRAALYVTSPKGAARIYEIIEKYGLNRPPHEQYITWLSNVLQGNLGYSKSLNIPVARAFAELWPVSLEITLYAAPFIVLVGIKLGKISAIHRDKLPDHISRVLAIIGWSLPIFWSAIILLAVFYGALGIFPPGRLSPEAQAIVRSPGWVTYTGLYTIDALLNRNLFVFFDALRHLFLPVLNLVIVDNAIIMRVMRSSMLEELHKEYVIAARSKGVDEDVIINKHVTRNALIPVVTLAGILTAGLMTGLVITETVFELKGIGYWAAHAAEQLDIPSVLAFALFTGVIFVIANLIVDVLYAYIDPRVRLQ</sequence>
<dbReference type="InterPro" id="IPR000515">
    <property type="entry name" value="MetI-like"/>
</dbReference>
<name>A0A429G6V0_9CREN</name>
<feature type="transmembrane region" description="Helical" evidence="7">
    <location>
        <begin position="97"/>
        <end position="117"/>
    </location>
</feature>
<dbReference type="PANTHER" id="PTHR43163">
    <property type="entry name" value="DIPEPTIDE TRANSPORT SYSTEM PERMEASE PROTEIN DPPB-RELATED"/>
    <property type="match status" value="1"/>
</dbReference>
<dbReference type="SUPFAM" id="SSF161098">
    <property type="entry name" value="MetI-like"/>
    <property type="match status" value="1"/>
</dbReference>
<dbReference type="GO" id="GO:0055085">
    <property type="term" value="P:transmembrane transport"/>
    <property type="evidence" value="ECO:0007669"/>
    <property type="project" value="InterPro"/>
</dbReference>
<evidence type="ECO:0000256" key="4">
    <source>
        <dbReference type="ARBA" id="ARBA00022692"/>
    </source>
</evidence>
<gene>
    <name evidence="9" type="ORF">D9Q81_02500</name>
</gene>
<feature type="transmembrane region" description="Helical" evidence="7">
    <location>
        <begin position="264"/>
        <end position="285"/>
    </location>
</feature>
<reference evidence="9 10" key="1">
    <citation type="submission" date="2018-10" db="EMBL/GenBank/DDBJ databases">
        <title>Co-occurring genomic capacity for anaerobic methane metabolism and dissimilatory sulfite reduction discovered in the Korarchaeota.</title>
        <authorList>
            <person name="Mckay L.J."/>
            <person name="Dlakic M."/>
            <person name="Fields M.W."/>
            <person name="Delmont T.O."/>
            <person name="Eren A.M."/>
            <person name="Jay Z.J."/>
            <person name="Klingelsmith K.B."/>
            <person name="Rusch D.B."/>
            <person name="Inskeep W.P."/>
        </authorList>
    </citation>
    <scope>NUCLEOTIDE SEQUENCE [LARGE SCALE GENOMIC DNA]</scope>
    <source>
        <strain evidence="9 10">WS</strain>
    </source>
</reference>
<evidence type="ECO:0000313" key="9">
    <source>
        <dbReference type="EMBL" id="RSN69494.1"/>
    </source>
</evidence>
<keyword evidence="6 7" id="KW-0472">Membrane</keyword>
<protein>
    <submittedName>
        <fullName evidence="9">ABC transporter permease</fullName>
    </submittedName>
</protein>
<feature type="transmembrane region" description="Helical" evidence="7">
    <location>
        <begin position="137"/>
        <end position="162"/>
    </location>
</feature>